<dbReference type="Pfam" id="PF04392">
    <property type="entry name" value="ABC_sub_bind"/>
    <property type="match status" value="1"/>
</dbReference>
<keyword evidence="2" id="KW-1185">Reference proteome</keyword>
<sequence length="300" mass="33125">MESSVISKVVGRLLLVLALVGSTTYAYASVTLVVDGQSEQVVQFHQRLNSIVSEHSIRLYDIQNKAAPFPQDSQRWIAMGVSAMVKLLDKVSDDAPVLGLFVKADAYKKLSDMYPNKQISLLSNRAPLTRQLALIKQLSPGFSHVGLFYSPQSQQDFSPLKNFAKQLNVRLSLTPLPDPLNWDREALITLKEVDAVLGVDDSAIYNATNIRSILMRLYRAGKPLIGPDKGYVRAGAVASTYSGVKETLEAVKHLLKKAKWENVEINPYFTVATNEQVARSLNIPLLSEADLVDKILGAMQ</sequence>
<reference evidence="1 2" key="1">
    <citation type="submission" date="2006-03" db="EMBL/GenBank/DDBJ databases">
        <authorList>
            <person name="Pinhassi J."/>
            <person name="Pedros-Alio C."/>
            <person name="Ferriera S."/>
            <person name="Johnson J."/>
            <person name="Kravitz S."/>
            <person name="Halpern A."/>
            <person name="Remington K."/>
            <person name="Beeson K."/>
            <person name="Tran B."/>
            <person name="Rogers Y.-H."/>
            <person name="Friedman R."/>
            <person name="Venter J.C."/>
        </authorList>
    </citation>
    <scope>NUCLEOTIDE SEQUENCE [LARGE SCALE GENOMIC DNA]</scope>
    <source>
        <strain evidence="1 2">RED65</strain>
    </source>
</reference>
<name>Q1N0R5_9GAMM</name>
<dbReference type="Proteomes" id="UP000004263">
    <property type="component" value="Unassembled WGS sequence"/>
</dbReference>
<dbReference type="HOGENOM" id="CLU_058196_4_1_6"/>
<evidence type="ECO:0000313" key="2">
    <source>
        <dbReference type="Proteomes" id="UP000004263"/>
    </source>
</evidence>
<comment type="caution">
    <text evidence="1">The sequence shown here is derived from an EMBL/GenBank/DDBJ whole genome shotgun (WGS) entry which is preliminary data.</text>
</comment>
<dbReference type="RefSeq" id="WP_007016369.1">
    <property type="nucleotide sequence ID" value="NZ_AAQH01000013.1"/>
</dbReference>
<organism evidence="1 2">
    <name type="scientific">Bermanella marisrubri</name>
    <dbReference type="NCBI Taxonomy" id="207949"/>
    <lineage>
        <taxon>Bacteria</taxon>
        <taxon>Pseudomonadati</taxon>
        <taxon>Pseudomonadota</taxon>
        <taxon>Gammaproteobacteria</taxon>
        <taxon>Oceanospirillales</taxon>
        <taxon>Oceanospirillaceae</taxon>
        <taxon>Bermanella</taxon>
    </lineage>
</organism>
<dbReference type="Gene3D" id="3.40.50.2300">
    <property type="match status" value="1"/>
</dbReference>
<dbReference type="OrthoDB" id="9178917at2"/>
<dbReference type="EMBL" id="AAQH01000013">
    <property type="protein sequence ID" value="EAT11768.1"/>
    <property type="molecule type" value="Genomic_DNA"/>
</dbReference>
<dbReference type="AlphaFoldDB" id="Q1N0R5"/>
<proteinExistence type="predicted"/>
<evidence type="ECO:0008006" key="3">
    <source>
        <dbReference type="Google" id="ProtNLM"/>
    </source>
</evidence>
<dbReference type="STRING" id="207949.RED65_05259"/>
<accession>Q1N0R5</accession>
<gene>
    <name evidence="1" type="ORF">RED65_05259</name>
</gene>
<dbReference type="PANTHER" id="PTHR35271:SF1">
    <property type="entry name" value="ABC TRANSPORTER, SUBSTRATE-BINDING LIPOPROTEIN"/>
    <property type="match status" value="1"/>
</dbReference>
<dbReference type="PANTHER" id="PTHR35271">
    <property type="entry name" value="ABC TRANSPORTER, SUBSTRATE-BINDING LIPOPROTEIN-RELATED"/>
    <property type="match status" value="1"/>
</dbReference>
<evidence type="ECO:0000313" key="1">
    <source>
        <dbReference type="EMBL" id="EAT11768.1"/>
    </source>
</evidence>
<dbReference type="InterPro" id="IPR007487">
    <property type="entry name" value="ABC_transpt-TYRBP-like"/>
</dbReference>
<protein>
    <recommendedName>
        <fullName evidence="3">ABC transporter substrate-binding protein</fullName>
    </recommendedName>
</protein>